<gene>
    <name evidence="4" type="ORF">WQ57_23675</name>
</gene>
<dbReference type="InterPro" id="IPR010611">
    <property type="entry name" value="3D_dom"/>
</dbReference>
<keyword evidence="1 2" id="KW-0732">Signal</keyword>
<dbReference type="GO" id="GO:0004553">
    <property type="term" value="F:hydrolase activity, hydrolyzing O-glycosyl compounds"/>
    <property type="evidence" value="ECO:0007669"/>
    <property type="project" value="InterPro"/>
</dbReference>
<dbReference type="Pfam" id="PF06725">
    <property type="entry name" value="3D"/>
    <property type="match status" value="1"/>
</dbReference>
<dbReference type="PROSITE" id="PS51782">
    <property type="entry name" value="LYSM"/>
    <property type="match status" value="2"/>
</dbReference>
<dbReference type="OrthoDB" id="9798935at2"/>
<keyword evidence="5" id="KW-1185">Reference proteome</keyword>
<evidence type="ECO:0000313" key="4">
    <source>
        <dbReference type="EMBL" id="KKK33616.1"/>
    </source>
</evidence>
<dbReference type="Gene3D" id="2.40.40.10">
    <property type="entry name" value="RlpA-like domain"/>
    <property type="match status" value="1"/>
</dbReference>
<dbReference type="Proteomes" id="UP000034166">
    <property type="component" value="Unassembled WGS sequence"/>
</dbReference>
<dbReference type="SUPFAM" id="SSF54106">
    <property type="entry name" value="LysM domain"/>
    <property type="match status" value="2"/>
</dbReference>
<dbReference type="CDD" id="cd00118">
    <property type="entry name" value="LysM"/>
    <property type="match status" value="2"/>
</dbReference>
<dbReference type="InterPro" id="IPR036908">
    <property type="entry name" value="RlpA-like_sf"/>
</dbReference>
<proteinExistence type="predicted"/>
<evidence type="ECO:0000313" key="5">
    <source>
        <dbReference type="Proteomes" id="UP000034166"/>
    </source>
</evidence>
<dbReference type="AlphaFoldDB" id="A0A0M2SIZ6"/>
<evidence type="ECO:0000259" key="3">
    <source>
        <dbReference type="PROSITE" id="PS51782"/>
    </source>
</evidence>
<name>A0A0M2SIZ6_9BACI</name>
<dbReference type="InterPro" id="IPR018392">
    <property type="entry name" value="LysM"/>
</dbReference>
<dbReference type="SMART" id="SM00257">
    <property type="entry name" value="LysM"/>
    <property type="match status" value="2"/>
</dbReference>
<dbReference type="PATRIC" id="fig|1408103.3.peg.5105"/>
<evidence type="ECO:0000256" key="1">
    <source>
        <dbReference type="ARBA" id="ARBA00022729"/>
    </source>
</evidence>
<organism evidence="4 5">
    <name type="scientific">Mesobacillus campisalis</name>
    <dbReference type="NCBI Taxonomy" id="1408103"/>
    <lineage>
        <taxon>Bacteria</taxon>
        <taxon>Bacillati</taxon>
        <taxon>Bacillota</taxon>
        <taxon>Bacilli</taxon>
        <taxon>Bacillales</taxon>
        <taxon>Bacillaceae</taxon>
        <taxon>Mesobacillus</taxon>
    </lineage>
</organism>
<dbReference type="EMBL" id="LAYY01000100">
    <property type="protein sequence ID" value="KKK33616.1"/>
    <property type="molecule type" value="Genomic_DNA"/>
</dbReference>
<feature type="chain" id="PRO_5005641745" evidence="2">
    <location>
        <begin position="25"/>
        <end position="265"/>
    </location>
</feature>
<evidence type="ECO:0000256" key="2">
    <source>
        <dbReference type="SAM" id="SignalP"/>
    </source>
</evidence>
<reference evidence="4 5" key="1">
    <citation type="submission" date="2015-04" db="EMBL/GenBank/DDBJ databases">
        <title>Taxonomic description and genome sequence of Bacillus campisalis sp. nov., a novel member of the genus Bacillus isolated from solar saltern.</title>
        <authorList>
            <person name="Mathan Kumar R."/>
            <person name="Kaur G."/>
            <person name="Kumar A."/>
            <person name="Singh N.K."/>
            <person name="Kaur N."/>
            <person name="Kumar N."/>
            <person name="Mayilraj S."/>
        </authorList>
    </citation>
    <scope>NUCLEOTIDE SEQUENCE [LARGE SCALE GENOMIC DNA]</scope>
    <source>
        <strain evidence="4 5">SA2-6</strain>
    </source>
</reference>
<feature type="domain" description="LysM" evidence="3">
    <location>
        <begin position="72"/>
        <end position="115"/>
    </location>
</feature>
<dbReference type="GO" id="GO:0019867">
    <property type="term" value="C:outer membrane"/>
    <property type="evidence" value="ECO:0007669"/>
    <property type="project" value="InterPro"/>
</dbReference>
<feature type="domain" description="LysM" evidence="3">
    <location>
        <begin position="25"/>
        <end position="68"/>
    </location>
</feature>
<feature type="signal peptide" evidence="2">
    <location>
        <begin position="1"/>
        <end position="24"/>
    </location>
</feature>
<dbReference type="CDD" id="cd22786">
    <property type="entry name" value="DPBB_YuiC-like"/>
    <property type="match status" value="1"/>
</dbReference>
<dbReference type="Gene3D" id="3.10.350.10">
    <property type="entry name" value="LysM domain"/>
    <property type="match status" value="1"/>
</dbReference>
<dbReference type="InterPro" id="IPR036779">
    <property type="entry name" value="LysM_dom_sf"/>
</dbReference>
<dbReference type="PANTHER" id="PTHR39160:SF6">
    <property type="entry name" value="CELL WALL-BINDING PROTEIN YOCH"/>
    <property type="match status" value="1"/>
</dbReference>
<dbReference type="GO" id="GO:0009254">
    <property type="term" value="P:peptidoglycan turnover"/>
    <property type="evidence" value="ECO:0007669"/>
    <property type="project" value="InterPro"/>
</dbReference>
<protein>
    <submittedName>
        <fullName evidence="4">Peptidoglycan-binding protein</fullName>
    </submittedName>
</protein>
<dbReference type="Pfam" id="PF01476">
    <property type="entry name" value="LysM"/>
    <property type="match status" value="2"/>
</dbReference>
<dbReference type="SUPFAM" id="SSF50685">
    <property type="entry name" value="Barwin-like endoglucanases"/>
    <property type="match status" value="1"/>
</dbReference>
<comment type="caution">
    <text evidence="4">The sequence shown here is derived from an EMBL/GenBank/DDBJ whole genome shotgun (WGS) entry which is preliminary data.</text>
</comment>
<dbReference type="RefSeq" id="WP_046526104.1">
    <property type="nucleotide sequence ID" value="NZ_LAYY01000100.1"/>
</dbReference>
<dbReference type="PANTHER" id="PTHR39160">
    <property type="entry name" value="CELL WALL-BINDING PROTEIN YOCH"/>
    <property type="match status" value="1"/>
</dbReference>
<sequence>MKRKFLSLIAAAAFFITAAGSVQAEQVVVKQGDTLYGLSKQYGVSVASIKKWNNLSGDVIHPNQTLEVSPVKTVLVSKGDTLWNISQVYGVSVDNLMKWNSLSSDLIHPGLALTIYTDVHNAVPVKTEKAQNVQNVSAKAKKAPAKTTAQAKAKAPVAQTAAAQTSAPSGKEIMVEATAYTADCEGCIGITKTGVDLKANPNAKVIAVDPSVIPLGSKVYVQGYGYATAEDIGGAIKGNRIDVFIPEQSDALAWGRKQVKVTIVE</sequence>
<accession>A0A0M2SIZ6</accession>
<dbReference type="InterPro" id="IPR051933">
    <property type="entry name" value="Resuscitation_pf_RpfB"/>
</dbReference>